<dbReference type="Proteomes" id="UP001215280">
    <property type="component" value="Unassembled WGS sequence"/>
</dbReference>
<reference evidence="2" key="1">
    <citation type="submission" date="2023-03" db="EMBL/GenBank/DDBJ databases">
        <title>Massive genome expansion in bonnet fungi (Mycena s.s.) driven by repeated elements and novel gene families across ecological guilds.</title>
        <authorList>
            <consortium name="Lawrence Berkeley National Laboratory"/>
            <person name="Harder C.B."/>
            <person name="Miyauchi S."/>
            <person name="Viragh M."/>
            <person name="Kuo A."/>
            <person name="Thoen E."/>
            <person name="Andreopoulos B."/>
            <person name="Lu D."/>
            <person name="Skrede I."/>
            <person name="Drula E."/>
            <person name="Henrissat B."/>
            <person name="Morin E."/>
            <person name="Kohler A."/>
            <person name="Barry K."/>
            <person name="LaButti K."/>
            <person name="Morin E."/>
            <person name="Salamov A."/>
            <person name="Lipzen A."/>
            <person name="Mereny Z."/>
            <person name="Hegedus B."/>
            <person name="Baldrian P."/>
            <person name="Stursova M."/>
            <person name="Weitz H."/>
            <person name="Taylor A."/>
            <person name="Grigoriev I.V."/>
            <person name="Nagy L.G."/>
            <person name="Martin F."/>
            <person name="Kauserud H."/>
        </authorList>
    </citation>
    <scope>NUCLEOTIDE SEQUENCE</scope>
    <source>
        <strain evidence="2">CBHHK188m</strain>
    </source>
</reference>
<proteinExistence type="predicted"/>
<evidence type="ECO:0000313" key="3">
    <source>
        <dbReference type="Proteomes" id="UP001215280"/>
    </source>
</evidence>
<keyword evidence="3" id="KW-1185">Reference proteome</keyword>
<name>A0AAD7I3N8_9AGAR</name>
<feature type="domain" description="Tet-like 2OG-Fe(II) oxygenase" evidence="1">
    <location>
        <begin position="3"/>
        <end position="147"/>
    </location>
</feature>
<feature type="non-terminal residue" evidence="2">
    <location>
        <position position="1"/>
    </location>
</feature>
<accession>A0AAD7I3N8</accession>
<dbReference type="Pfam" id="PF20515">
    <property type="entry name" value="2OG-FeII_Oxy_6"/>
    <property type="match status" value="1"/>
</dbReference>
<dbReference type="AlphaFoldDB" id="A0AAD7I3N8"/>
<sequence length="177" mass="19599">VIRYLELNAKMPQVATLYRHGLACLFPGGSQAMQGVADREGVVSFADALDGAAPERPFANSLTTTRCGFCNHQHCDKDFCLIAYGMWWAACDVADRWTFSPDADHHQITEGEFFWGAFGNGVDFARFRHVASSRFSGQLEFHGTLSSTDIPGYNRFGTSIQINAKGVNAMHKVWNVD</sequence>
<gene>
    <name evidence="2" type="ORF">DFH07DRAFT_703958</name>
</gene>
<dbReference type="EMBL" id="JARJLG010000162">
    <property type="protein sequence ID" value="KAJ7734321.1"/>
    <property type="molecule type" value="Genomic_DNA"/>
</dbReference>
<protein>
    <recommendedName>
        <fullName evidence="1">Tet-like 2OG-Fe(II) oxygenase domain-containing protein</fullName>
    </recommendedName>
</protein>
<evidence type="ECO:0000313" key="2">
    <source>
        <dbReference type="EMBL" id="KAJ7734321.1"/>
    </source>
</evidence>
<feature type="non-terminal residue" evidence="2">
    <location>
        <position position="177"/>
    </location>
</feature>
<evidence type="ECO:0000259" key="1">
    <source>
        <dbReference type="Pfam" id="PF20515"/>
    </source>
</evidence>
<organism evidence="2 3">
    <name type="scientific">Mycena maculata</name>
    <dbReference type="NCBI Taxonomy" id="230809"/>
    <lineage>
        <taxon>Eukaryota</taxon>
        <taxon>Fungi</taxon>
        <taxon>Dikarya</taxon>
        <taxon>Basidiomycota</taxon>
        <taxon>Agaricomycotina</taxon>
        <taxon>Agaricomycetes</taxon>
        <taxon>Agaricomycetidae</taxon>
        <taxon>Agaricales</taxon>
        <taxon>Marasmiineae</taxon>
        <taxon>Mycenaceae</taxon>
        <taxon>Mycena</taxon>
    </lineage>
</organism>
<comment type="caution">
    <text evidence="2">The sequence shown here is derived from an EMBL/GenBank/DDBJ whole genome shotgun (WGS) entry which is preliminary data.</text>
</comment>
<dbReference type="InterPro" id="IPR046798">
    <property type="entry name" value="2OG-FeII_Oxy_6"/>
</dbReference>